<dbReference type="EMBL" id="CAUOFW020004656">
    <property type="protein sequence ID" value="CAK9166677.1"/>
    <property type="molecule type" value="Genomic_DNA"/>
</dbReference>
<keyword evidence="2" id="KW-1185">Reference proteome</keyword>
<dbReference type="AlphaFoldDB" id="A0ABC8TEZ0"/>
<comment type="caution">
    <text evidence="1">The sequence shown here is derived from an EMBL/GenBank/DDBJ whole genome shotgun (WGS) entry which is preliminary data.</text>
</comment>
<sequence length="63" mass="7134">VIRLYAVQIFEKEVAADNRDTSVAEEQPLNDNSSASSYEELADIKYDYTDDDELYEVNVGKIA</sequence>
<gene>
    <name evidence="1" type="ORF">ILEXP_LOCUS35911</name>
</gene>
<evidence type="ECO:0000313" key="1">
    <source>
        <dbReference type="EMBL" id="CAK9166677.1"/>
    </source>
</evidence>
<accession>A0ABC8TEZ0</accession>
<reference evidence="1 2" key="1">
    <citation type="submission" date="2024-02" db="EMBL/GenBank/DDBJ databases">
        <authorList>
            <person name="Vignale AGUSTIN F."/>
            <person name="Sosa J E."/>
            <person name="Modenutti C."/>
        </authorList>
    </citation>
    <scope>NUCLEOTIDE SEQUENCE [LARGE SCALE GENOMIC DNA]</scope>
</reference>
<dbReference type="Proteomes" id="UP001642360">
    <property type="component" value="Unassembled WGS sequence"/>
</dbReference>
<organism evidence="1 2">
    <name type="scientific">Ilex paraguariensis</name>
    <name type="common">yerba mate</name>
    <dbReference type="NCBI Taxonomy" id="185542"/>
    <lineage>
        <taxon>Eukaryota</taxon>
        <taxon>Viridiplantae</taxon>
        <taxon>Streptophyta</taxon>
        <taxon>Embryophyta</taxon>
        <taxon>Tracheophyta</taxon>
        <taxon>Spermatophyta</taxon>
        <taxon>Magnoliopsida</taxon>
        <taxon>eudicotyledons</taxon>
        <taxon>Gunneridae</taxon>
        <taxon>Pentapetalae</taxon>
        <taxon>asterids</taxon>
        <taxon>campanulids</taxon>
        <taxon>Aquifoliales</taxon>
        <taxon>Aquifoliaceae</taxon>
        <taxon>Ilex</taxon>
    </lineage>
</organism>
<feature type="non-terminal residue" evidence="1">
    <location>
        <position position="63"/>
    </location>
</feature>
<proteinExistence type="predicted"/>
<name>A0ABC8TEZ0_9AQUA</name>
<protein>
    <submittedName>
        <fullName evidence="1">Uncharacterized protein</fullName>
    </submittedName>
</protein>
<feature type="non-terminal residue" evidence="1">
    <location>
        <position position="1"/>
    </location>
</feature>
<evidence type="ECO:0000313" key="2">
    <source>
        <dbReference type="Proteomes" id="UP001642360"/>
    </source>
</evidence>